<organism evidence="2 3">
    <name type="scientific">Halobacteroides halobius (strain ATCC 35273 / DSM 5150 / MD-1)</name>
    <dbReference type="NCBI Taxonomy" id="748449"/>
    <lineage>
        <taxon>Bacteria</taxon>
        <taxon>Bacillati</taxon>
        <taxon>Bacillota</taxon>
        <taxon>Clostridia</taxon>
        <taxon>Halanaerobiales</taxon>
        <taxon>Halobacteroidaceae</taxon>
        <taxon>Halobacteroides</taxon>
    </lineage>
</organism>
<dbReference type="AlphaFoldDB" id="L0K7W9"/>
<dbReference type="HOGENOM" id="CLU_1553138_0_0_9"/>
<evidence type="ECO:0000313" key="2">
    <source>
        <dbReference type="EMBL" id="AGB41357.1"/>
    </source>
</evidence>
<proteinExistence type="predicted"/>
<keyword evidence="1" id="KW-0472">Membrane</keyword>
<keyword evidence="3" id="KW-1185">Reference proteome</keyword>
<protein>
    <submittedName>
        <fullName evidence="2">Uncharacterized protein</fullName>
    </submittedName>
</protein>
<keyword evidence="1" id="KW-1133">Transmembrane helix</keyword>
<dbReference type="Proteomes" id="UP000010880">
    <property type="component" value="Chromosome"/>
</dbReference>
<dbReference type="STRING" id="748449.Halha_1412"/>
<dbReference type="EMBL" id="CP003359">
    <property type="protein sequence ID" value="AGB41357.1"/>
    <property type="molecule type" value="Genomic_DNA"/>
</dbReference>
<dbReference type="eggNOG" id="ENOG5030F4N">
    <property type="taxonomic scope" value="Bacteria"/>
</dbReference>
<sequence length="172" mass="19769">MPRGFFDRLIDKIQRLVMWVVVTGLLLMVTVQMILANPNLEKSLISKIPRVKKILTIGQQSNFNPPVKNTSAKQVFSVQEDYMTLSLQNKLKTPHVNLIINNQVVDNFKDGVVRFKIQEGDLIAIDARGSKGGLWFKVVELSNRLATFKPQQQFWVKNEYKVLGRVKRLSKF</sequence>
<gene>
    <name evidence="2" type="ordered locus">Halha_1412</name>
</gene>
<dbReference type="KEGG" id="hhl:Halha_1412"/>
<feature type="transmembrane region" description="Helical" evidence="1">
    <location>
        <begin position="16"/>
        <end position="35"/>
    </location>
</feature>
<evidence type="ECO:0000256" key="1">
    <source>
        <dbReference type="SAM" id="Phobius"/>
    </source>
</evidence>
<accession>L0K7W9</accession>
<name>L0K7W9_HALHC</name>
<dbReference type="RefSeq" id="WP_015327079.1">
    <property type="nucleotide sequence ID" value="NC_019978.1"/>
</dbReference>
<keyword evidence="1" id="KW-0812">Transmembrane</keyword>
<reference evidence="3" key="1">
    <citation type="submission" date="2012-02" db="EMBL/GenBank/DDBJ databases">
        <title>The complete genome of Halobacteroides halobius DSM 5150.</title>
        <authorList>
            <person name="Lucas S."/>
            <person name="Copeland A."/>
            <person name="Lapidus A."/>
            <person name="Glavina del Rio T."/>
            <person name="Dalin E."/>
            <person name="Tice H."/>
            <person name="Bruce D."/>
            <person name="Goodwin L."/>
            <person name="Pitluck S."/>
            <person name="Peters L."/>
            <person name="Mikhailova N."/>
            <person name="Gu W."/>
            <person name="Kyrpides N."/>
            <person name="Mavromatis K."/>
            <person name="Ivanova N."/>
            <person name="Brettin T."/>
            <person name="Detter J.C."/>
            <person name="Han C."/>
            <person name="Larimer F."/>
            <person name="Land M."/>
            <person name="Hauser L."/>
            <person name="Markowitz V."/>
            <person name="Cheng J.-F."/>
            <person name="Hugenholtz P."/>
            <person name="Woyke T."/>
            <person name="Wu D."/>
            <person name="Tindall B."/>
            <person name="Pomrenke H."/>
            <person name="Brambilla E."/>
            <person name="Klenk H.-P."/>
            <person name="Eisen J.A."/>
        </authorList>
    </citation>
    <scope>NUCLEOTIDE SEQUENCE [LARGE SCALE GENOMIC DNA]</scope>
    <source>
        <strain evidence="3">ATCC 35273 / DSM 5150 / MD-1</strain>
    </source>
</reference>
<dbReference type="OrthoDB" id="2112007at2"/>
<evidence type="ECO:0000313" key="3">
    <source>
        <dbReference type="Proteomes" id="UP000010880"/>
    </source>
</evidence>